<dbReference type="InterPro" id="IPR036086">
    <property type="entry name" value="ParB/Sulfiredoxin_sf"/>
</dbReference>
<dbReference type="EMBL" id="FPIY01000001">
    <property type="protein sequence ID" value="SFW24886.1"/>
    <property type="molecule type" value="Genomic_DNA"/>
</dbReference>
<organism evidence="2 3">
    <name type="scientific">Cellulophaga fucicola</name>
    <dbReference type="NCBI Taxonomy" id="76595"/>
    <lineage>
        <taxon>Bacteria</taxon>
        <taxon>Pseudomonadati</taxon>
        <taxon>Bacteroidota</taxon>
        <taxon>Flavobacteriia</taxon>
        <taxon>Flavobacteriales</taxon>
        <taxon>Flavobacteriaceae</taxon>
        <taxon>Cellulophaga</taxon>
    </lineage>
</organism>
<name>A0A1K1MSF8_9FLAO</name>
<dbReference type="SUPFAM" id="SSF49265">
    <property type="entry name" value="Fibronectin type III"/>
    <property type="match status" value="1"/>
</dbReference>
<dbReference type="STRING" id="76595.SAMN05660313_00763"/>
<dbReference type="CDD" id="cd00063">
    <property type="entry name" value="FN3"/>
    <property type="match status" value="1"/>
</dbReference>
<proteinExistence type="predicted"/>
<feature type="domain" description="Fibronectin type-III" evidence="1">
    <location>
        <begin position="303"/>
        <end position="392"/>
    </location>
</feature>
<keyword evidence="3" id="KW-1185">Reference proteome</keyword>
<evidence type="ECO:0000313" key="3">
    <source>
        <dbReference type="Proteomes" id="UP000183257"/>
    </source>
</evidence>
<dbReference type="Gene3D" id="3.90.1530.10">
    <property type="entry name" value="Conserved hypothetical protein from pyrococcus furiosus pfu- 392566-001, ParB domain"/>
    <property type="match status" value="1"/>
</dbReference>
<protein>
    <recommendedName>
        <fullName evidence="1">Fibronectin type-III domain-containing protein</fullName>
    </recommendedName>
</protein>
<dbReference type="PROSITE" id="PS50853">
    <property type="entry name" value="FN3"/>
    <property type="match status" value="1"/>
</dbReference>
<reference evidence="3" key="1">
    <citation type="submission" date="2016-11" db="EMBL/GenBank/DDBJ databases">
        <authorList>
            <person name="Varghese N."/>
            <person name="Submissions S."/>
        </authorList>
    </citation>
    <scope>NUCLEOTIDE SEQUENCE [LARGE SCALE GENOMIC DNA]</scope>
    <source>
        <strain evidence="3">DSM 24786</strain>
    </source>
</reference>
<dbReference type="Proteomes" id="UP000183257">
    <property type="component" value="Unassembled WGS sequence"/>
</dbReference>
<gene>
    <name evidence="2" type="ORF">SAMN05660313_00763</name>
</gene>
<dbReference type="InterPro" id="IPR003961">
    <property type="entry name" value="FN3_dom"/>
</dbReference>
<dbReference type="Gene3D" id="2.60.40.10">
    <property type="entry name" value="Immunoglobulins"/>
    <property type="match status" value="2"/>
</dbReference>
<sequence length="2298" mass="257764">MNIRNLIPFKTSILSASINKFLGVALILLVLLTSSVASAQVFPVQVSPQLTPPYSLKLSDYSTTTAEKLLVNLLLTDVNESDLQVRLRFSISGNSVRIQSKDFVQNAAPIQLTGGIPLRLSNLDLQPYFDLQNLDGITPSEYSKPLPDGLYQFCFEVFDWTTGRPLSEKKCFPVYLVLNDPPFLNLPQNGEQVPARDPQNLIFQWTPRHVNATGVEYEFELRELWDTQVDPQTAFLASPNLYQTTGFANTLLYGPGETSLLEGKTYGWRVRAVVSDGISETAVFKNGGYSEIFYFTYTGKCDAPQYILAKSEGTTTEEITWQQNPDHINYQIQFRKEGGSNNVWFESETVETKKKLFFLEAETTYEYRVGGQCVQNGGYSYSAVNTFTTPGKEDASEYNCGIPPEIVITNQDPLQQLGVNDVFTAGDFPVTVKEVNGGNGNYTGWGFIVVPYLGDTQIRVSFNNIQINTDKQLTTGLVETEYDEKFATTGGAGMSDVSELTELIEGDNDIDNINVNFVIPPDYFEDYITVEDGQVVITNPNDAQVRTSPLGDDKVIVDSAGNTYHVDAEGNVTKGGKIDEGGPVNADNVEGVTKNGDIESLTAKGITVTFNTKGTYGYDKLPTGINNTKLNEEYKTIKDAQGGNYEIVNHVAEKNVPSLITATVAISNSDYNIDDLIFKTKQGELLTHTKATNNTINLSVQGRYTFENEPIYAVVKSKQDTTKQQTAGAFNLWHLSRKTVDVVLVSVDGAQLPTALELNTIFNQAATTLNIETKSVSLTNGLLGADNKLEIGDKPWLNTYNQEQKAIIADLKQKIDYQKDKYYVFTFNSNFITTKSIAGFMPLKRQFGFVFNGGLDATEEGKEDLAKVTAHEVAHGIFALQHPFTTYGDDIKGKTLWLMDYANGDLLSHMDWAQIHNPNLKFYIFQDEEDGESATFYNLELLKPFANLDGTYTFISMAGKPITLPSNITRIEFSTGDDVNLENCQDNFSIIPFGALKSFSIEDDKYRFCAVCNSNEFTGYYKSYSEGNCSGLFTENRSKEGNVKAITGLPCLSGGQTTFQFIRLNNYFKNYNYSSLKDNSGAGKRLPYNHIIDYLSYEELNNNDKINMIAEFKPNYDTDIINYLTSLKICDCGDTNLNKRAYAFTYATQLQKNKQYLECFESGIPLFFFNDNTDPNADLSYVYFSDWQSSNINGFSTLKSHIEKFKHLSEHFPNWNGVSDYLTKFVPEEFAPEVINEMLNSISLAPTSNDEYLDDTICLWKSINLIDRLDLIHYFADNNGISDRTEEILLNLIIYSGYDAEFIIDELKGFNNDFSLLKKVWNVLDGNEKSVFVNYIAKWLLTNEFKNSGQLVYDTYNNECVNSFRNEPCDLNLYKVLPLFRANFFDIDSFNIDIGPGGSSYEVDYYLETKFNDLNKINIQVKSNAINFSNIEDYWDYFSGAKEIFNQEINPFQPIVLEVMEDIQVGSTSLKKGQVLTVPAIFLHWFDSTVDLEQNLIALKVIADIAAIYLAPFTAGGSTILASIEIGMASTDIAITLLNETSDNVNPEMIETWNAIYGLYNIMFLPKALVSAGELTANGTKTLFTFVKSATKASKIKKILINKNFLNSFLTDFRALSSTKRLAQITKMDNLILALKNLKGVNSILTRDLYRVLIEVRMKSFNVHLQSSTRYIELFVESSSTAFQPYLAVKDGNTLLSLAKIELTSNKTIKFLSDIRWLPSNITTTTAIARLDDIEVIKNNLTEIKFLEIVEDISNPGQFYIKPITDVLNTNPLYKTVKVSPNNSNLYPEGFRDIAINEIVPMHGPRRNTNPNGVSDVIKVLNTEGFKVLEPTLINPVRVVELPDGTKIIMDGHHRVLGMKTLEETNVPVLYTTYDKIVENISRGGSIEPISNLYYVLTIGKKTGNYEGDWLPEHTSLTNAKKQELINAAEEFIRTDFPEFATGLSQEDFDILLNNVQAKLGDNIEFDSWYDNIGEDLLTKLDNLSADKIENLGKHLKESSKLAIEIKKNPSLVDSWDLIITAIGQNTKFATDNATLAKVSTMLKEGSILRQRYPDNYEQVLKEILKAAENSPCTTCPEASGLTKAFPSMEKHLDNVNYFIENFEINGTADKFFNWMRGKAKNGSNLSENSTLKSEMAQTLSELKTRGFKEADVELGARFKPTSSTSKMSDIRNSNLDIELKNKDFPNANTADGKLSKQEIEQVFGAEGAFSVKTKLSDYEWKVNPLRKNANENNLKELWKKAFQNTNASKGLTKTQIFNNMNDELKQSLNLTGLNAQSKFTELIGDVNSNLYSFIKSE</sequence>
<dbReference type="InterPro" id="IPR036116">
    <property type="entry name" value="FN3_sf"/>
</dbReference>
<dbReference type="InterPro" id="IPR013783">
    <property type="entry name" value="Ig-like_fold"/>
</dbReference>
<accession>A0A1K1MSF8</accession>
<dbReference type="CDD" id="cd16387">
    <property type="entry name" value="ParB_N_Srx"/>
    <property type="match status" value="1"/>
</dbReference>
<evidence type="ECO:0000259" key="1">
    <source>
        <dbReference type="PROSITE" id="PS50853"/>
    </source>
</evidence>
<evidence type="ECO:0000313" key="2">
    <source>
        <dbReference type="EMBL" id="SFW24886.1"/>
    </source>
</evidence>
<dbReference type="RefSeq" id="WP_072302419.1">
    <property type="nucleotide sequence ID" value="NZ_FPIY01000001.1"/>
</dbReference>
<dbReference type="OrthoDB" id="1521695at2"/>
<dbReference type="SUPFAM" id="SSF110849">
    <property type="entry name" value="ParB/Sulfiredoxin"/>
    <property type="match status" value="1"/>
</dbReference>